<protein>
    <submittedName>
        <fullName evidence="2">Uncharacterized protein</fullName>
    </submittedName>
</protein>
<dbReference type="AlphaFoldDB" id="A0A0G0NDF0"/>
<evidence type="ECO:0000313" key="3">
    <source>
        <dbReference type="Proteomes" id="UP000034181"/>
    </source>
</evidence>
<organism evidence="2 3">
    <name type="scientific">Candidatus Woesebacteria bacterium GW2011_GWB1_38_5b</name>
    <dbReference type="NCBI Taxonomy" id="1618569"/>
    <lineage>
        <taxon>Bacteria</taxon>
        <taxon>Candidatus Woeseibacteriota</taxon>
    </lineage>
</organism>
<evidence type="ECO:0000313" key="2">
    <source>
        <dbReference type="EMBL" id="KKQ75101.1"/>
    </source>
</evidence>
<evidence type="ECO:0000256" key="1">
    <source>
        <dbReference type="SAM" id="MobiDB-lite"/>
    </source>
</evidence>
<name>A0A0G0NDF0_9BACT</name>
<proteinExistence type="predicted"/>
<dbReference type="Proteomes" id="UP000034181">
    <property type="component" value="Unassembled WGS sequence"/>
</dbReference>
<comment type="caution">
    <text evidence="2">The sequence shown here is derived from an EMBL/GenBank/DDBJ whole genome shotgun (WGS) entry which is preliminary data.</text>
</comment>
<gene>
    <name evidence="2" type="ORF">US96_C0017G0007</name>
</gene>
<accession>A0A0G0NDF0</accession>
<dbReference type="EMBL" id="LBUZ01000017">
    <property type="protein sequence ID" value="KKQ75101.1"/>
    <property type="molecule type" value="Genomic_DNA"/>
</dbReference>
<feature type="region of interest" description="Disordered" evidence="1">
    <location>
        <begin position="1"/>
        <end position="21"/>
    </location>
</feature>
<reference evidence="2 3" key="1">
    <citation type="journal article" date="2015" name="Nature">
        <title>rRNA introns, odd ribosomes, and small enigmatic genomes across a large radiation of phyla.</title>
        <authorList>
            <person name="Brown C.T."/>
            <person name="Hug L.A."/>
            <person name="Thomas B.C."/>
            <person name="Sharon I."/>
            <person name="Castelle C.J."/>
            <person name="Singh A."/>
            <person name="Wilkins M.J."/>
            <person name="Williams K.H."/>
            <person name="Banfield J.F."/>
        </authorList>
    </citation>
    <scope>NUCLEOTIDE SEQUENCE [LARGE SCALE GENOMIC DNA]</scope>
</reference>
<sequence>MIFGKSEEEERPVKKPKKEEDELAWDRKRLLLAGIIILAAAILAYEFKDSIFPQGQSILGEKSEIKKAEKPNIKSPDINFSSDVGAKIEDVKESVTNLSPEEIASSSPQIQKLLNDIQQIKNLPISQAKDACLKLCSAL</sequence>